<evidence type="ECO:0000313" key="9">
    <source>
        <dbReference type="EMBL" id="GAQ89371.1"/>
    </source>
</evidence>
<dbReference type="GO" id="GO:0005524">
    <property type="term" value="F:ATP binding"/>
    <property type="evidence" value="ECO:0007669"/>
    <property type="project" value="UniProtKB-UniRule"/>
</dbReference>
<name>A0A1Y1IJR3_KLENI</name>
<evidence type="ECO:0000256" key="3">
    <source>
        <dbReference type="ARBA" id="ARBA00022741"/>
    </source>
</evidence>
<dbReference type="OrthoDB" id="63267at2759"/>
<feature type="compositionally biased region" description="Polar residues" evidence="7">
    <location>
        <begin position="638"/>
        <end position="652"/>
    </location>
</feature>
<proteinExistence type="predicted"/>
<keyword evidence="3 6" id="KW-0547">Nucleotide-binding</keyword>
<evidence type="ECO:0000256" key="7">
    <source>
        <dbReference type="SAM" id="MobiDB-lite"/>
    </source>
</evidence>
<feature type="compositionally biased region" description="Polar residues" evidence="7">
    <location>
        <begin position="233"/>
        <end position="244"/>
    </location>
</feature>
<dbReference type="Pfam" id="PF00069">
    <property type="entry name" value="Pkinase"/>
    <property type="match status" value="1"/>
</dbReference>
<keyword evidence="5 6" id="KW-0067">ATP-binding</keyword>
<feature type="binding site" evidence="6">
    <location>
        <position position="336"/>
    </location>
    <ligand>
        <name>ATP</name>
        <dbReference type="ChEBI" id="CHEBI:30616"/>
    </ligand>
</feature>
<dbReference type="Proteomes" id="UP000054558">
    <property type="component" value="Unassembled WGS sequence"/>
</dbReference>
<evidence type="ECO:0000256" key="5">
    <source>
        <dbReference type="ARBA" id="ARBA00022840"/>
    </source>
</evidence>
<dbReference type="Gene3D" id="3.30.200.20">
    <property type="entry name" value="Phosphorylase Kinase, domain 1"/>
    <property type="match status" value="1"/>
</dbReference>
<dbReference type="InterPro" id="IPR008271">
    <property type="entry name" value="Ser/Thr_kinase_AS"/>
</dbReference>
<keyword evidence="2" id="KW-0808">Transferase</keyword>
<evidence type="ECO:0000256" key="2">
    <source>
        <dbReference type="ARBA" id="ARBA00022679"/>
    </source>
</evidence>
<feature type="compositionally biased region" description="Low complexity" evidence="7">
    <location>
        <begin position="214"/>
        <end position="224"/>
    </location>
</feature>
<keyword evidence="10" id="KW-1185">Reference proteome</keyword>
<dbReference type="Gene3D" id="1.10.510.10">
    <property type="entry name" value="Transferase(Phosphotransferase) domain 1"/>
    <property type="match status" value="1"/>
</dbReference>
<dbReference type="STRING" id="105231.A0A1Y1IJR3"/>
<feature type="region of interest" description="Disordered" evidence="7">
    <location>
        <begin position="630"/>
        <end position="652"/>
    </location>
</feature>
<evidence type="ECO:0000313" key="10">
    <source>
        <dbReference type="Proteomes" id="UP000054558"/>
    </source>
</evidence>
<keyword evidence="4 9" id="KW-0418">Kinase</keyword>
<gene>
    <name evidence="9" type="ORF">KFL_005150040</name>
</gene>
<evidence type="ECO:0000256" key="6">
    <source>
        <dbReference type="PROSITE-ProRule" id="PRU10141"/>
    </source>
</evidence>
<feature type="region of interest" description="Disordered" evidence="7">
    <location>
        <begin position="1"/>
        <end position="257"/>
    </location>
</feature>
<dbReference type="OMA" id="PEGNNVH"/>
<dbReference type="EMBL" id="DF237464">
    <property type="protein sequence ID" value="GAQ89371.1"/>
    <property type="molecule type" value="Genomic_DNA"/>
</dbReference>
<reference evidence="9 10" key="1">
    <citation type="journal article" date="2014" name="Nat. Commun.">
        <title>Klebsormidium flaccidum genome reveals primary factors for plant terrestrial adaptation.</title>
        <authorList>
            <person name="Hori K."/>
            <person name="Maruyama F."/>
            <person name="Fujisawa T."/>
            <person name="Togashi T."/>
            <person name="Yamamoto N."/>
            <person name="Seo M."/>
            <person name="Sato S."/>
            <person name="Yamada T."/>
            <person name="Mori H."/>
            <person name="Tajima N."/>
            <person name="Moriyama T."/>
            <person name="Ikeuchi M."/>
            <person name="Watanabe M."/>
            <person name="Wada H."/>
            <person name="Kobayashi K."/>
            <person name="Saito M."/>
            <person name="Masuda T."/>
            <person name="Sasaki-Sekimoto Y."/>
            <person name="Mashiguchi K."/>
            <person name="Awai K."/>
            <person name="Shimojima M."/>
            <person name="Masuda S."/>
            <person name="Iwai M."/>
            <person name="Nobusawa T."/>
            <person name="Narise T."/>
            <person name="Kondo S."/>
            <person name="Saito H."/>
            <person name="Sato R."/>
            <person name="Murakawa M."/>
            <person name="Ihara Y."/>
            <person name="Oshima-Yamada Y."/>
            <person name="Ohtaka K."/>
            <person name="Satoh M."/>
            <person name="Sonobe K."/>
            <person name="Ishii M."/>
            <person name="Ohtani R."/>
            <person name="Kanamori-Sato M."/>
            <person name="Honoki R."/>
            <person name="Miyazaki D."/>
            <person name="Mochizuki H."/>
            <person name="Umetsu J."/>
            <person name="Higashi K."/>
            <person name="Shibata D."/>
            <person name="Kamiya Y."/>
            <person name="Sato N."/>
            <person name="Nakamura Y."/>
            <person name="Tabata S."/>
            <person name="Ida S."/>
            <person name="Kurokawa K."/>
            <person name="Ohta H."/>
        </authorList>
    </citation>
    <scope>NUCLEOTIDE SEQUENCE [LARGE SCALE GENOMIC DNA]</scope>
    <source>
        <strain evidence="9 10">NIES-2285</strain>
    </source>
</reference>
<evidence type="ECO:0000256" key="1">
    <source>
        <dbReference type="ARBA" id="ARBA00022527"/>
    </source>
</evidence>
<dbReference type="PANTHER" id="PTHR24353:SF37">
    <property type="entry name" value="CAMP-DEPENDENT PROTEIN KINASE CATALYTIC SUBUNIT PRKX"/>
    <property type="match status" value="1"/>
</dbReference>
<organism evidence="9 10">
    <name type="scientific">Klebsormidium nitens</name>
    <name type="common">Green alga</name>
    <name type="synonym">Ulothrix nitens</name>
    <dbReference type="NCBI Taxonomy" id="105231"/>
    <lineage>
        <taxon>Eukaryota</taxon>
        <taxon>Viridiplantae</taxon>
        <taxon>Streptophyta</taxon>
        <taxon>Klebsormidiophyceae</taxon>
        <taxon>Klebsormidiales</taxon>
        <taxon>Klebsormidiaceae</taxon>
        <taxon>Klebsormidium</taxon>
    </lineage>
</organism>
<feature type="compositionally biased region" description="Low complexity" evidence="7">
    <location>
        <begin position="22"/>
        <end position="39"/>
    </location>
</feature>
<evidence type="ECO:0000256" key="4">
    <source>
        <dbReference type="ARBA" id="ARBA00022777"/>
    </source>
</evidence>
<dbReference type="PROSITE" id="PS00108">
    <property type="entry name" value="PROTEIN_KINASE_ST"/>
    <property type="match status" value="1"/>
</dbReference>
<feature type="compositionally biased region" description="Basic and acidic residues" evidence="7">
    <location>
        <begin position="97"/>
        <end position="111"/>
    </location>
</feature>
<evidence type="ECO:0000259" key="8">
    <source>
        <dbReference type="PROSITE" id="PS50011"/>
    </source>
</evidence>
<dbReference type="InterPro" id="IPR011009">
    <property type="entry name" value="Kinase-like_dom_sf"/>
</dbReference>
<dbReference type="GO" id="GO:0004691">
    <property type="term" value="F:cAMP-dependent protein kinase activity"/>
    <property type="evidence" value="ECO:0000318"/>
    <property type="project" value="GO_Central"/>
</dbReference>
<dbReference type="SUPFAM" id="SSF56112">
    <property type="entry name" value="Protein kinase-like (PK-like)"/>
    <property type="match status" value="1"/>
</dbReference>
<sequence>MEATSSAAPSEASRTTCEDVQSPSMAPGSSAASCAASSPGDLDPTVMGTNTHGHAEASDAESTGASDPVCLEQGLLNTTAMGGSKATGATQVGDAAGESRSRPDCAHEIHECTSAGKGPESGHDSAGPGIERASSLPGTVSAESTPHPAPLPTAASEASSLSIGANAASRPARRSRDMARVSPLPITVNTLRQPSAKNDTLKMRLDELTPLPPSVTTSSSSSGPLHEDPGTESVASTSGETASKTPRHRQRAAPLEAGRRTSLAGYYSRAAARRPLRVVRALVKKATSMLRVLTGGRKEGASIQDFRLHKVVGQGAFGVVHLCTRRRRPNKLYALKSMDKKDLLARNETEQALAEKEALLALSGHPFIVKTYKTFQDQMRLYFVMEFVAGGDLFDQLERRRRLTEDETRFYGAEIAVALEYMHSKNFLYRDLKIENVMLDASGHVKLTDLGFSRRSLPGERRHTFVGTPDYLAPEIVNGKGHGRAVDFWAFGVLLFELIAGVPPFFGDSQKELYKRIVEGDFRFPPPKSAADPPFTKMARDLIQGLLEVDPGRRLGSGPRGWGDVKAHPWFAGVAWDAVAKRGLQPPLVPPVYHHRKPAKYIDPLEVYRWHASPSGGLVLAGAAGGARVHPDPISRAGPSSPQSTSNVFGAF</sequence>
<dbReference type="InterPro" id="IPR017441">
    <property type="entry name" value="Protein_kinase_ATP_BS"/>
</dbReference>
<dbReference type="SMART" id="SM00220">
    <property type="entry name" value="S_TKc"/>
    <property type="match status" value="1"/>
</dbReference>
<accession>A0A1Y1IJR3</accession>
<dbReference type="InterPro" id="IPR000719">
    <property type="entry name" value="Prot_kinase_dom"/>
</dbReference>
<dbReference type="FunFam" id="1.10.510.10:FF:000465">
    <property type="entry name" value="Non-specific serine/threonine protein kinase"/>
    <property type="match status" value="1"/>
</dbReference>
<feature type="compositionally biased region" description="Polar residues" evidence="7">
    <location>
        <begin position="187"/>
        <end position="198"/>
    </location>
</feature>
<dbReference type="PROSITE" id="PS50011">
    <property type="entry name" value="PROTEIN_KINASE_DOM"/>
    <property type="match status" value="1"/>
</dbReference>
<dbReference type="GO" id="GO:0007189">
    <property type="term" value="P:adenylate cyclase-activating G protein-coupled receptor signaling pathway"/>
    <property type="evidence" value="ECO:0000318"/>
    <property type="project" value="GO_Central"/>
</dbReference>
<dbReference type="PANTHER" id="PTHR24353">
    <property type="entry name" value="CYCLIC NUCLEOTIDE-DEPENDENT PROTEIN KINASE"/>
    <property type="match status" value="1"/>
</dbReference>
<dbReference type="AlphaFoldDB" id="A0A1Y1IJR3"/>
<protein>
    <submittedName>
        <fullName evidence="9">Serine/threonine protein kinase</fullName>
    </submittedName>
</protein>
<dbReference type="GO" id="GO:0005952">
    <property type="term" value="C:cAMP-dependent protein kinase complex"/>
    <property type="evidence" value="ECO:0000318"/>
    <property type="project" value="GO_Central"/>
</dbReference>
<feature type="compositionally biased region" description="Low complexity" evidence="7">
    <location>
        <begin position="1"/>
        <end position="15"/>
    </location>
</feature>
<keyword evidence="1 9" id="KW-0723">Serine/threonine-protein kinase</keyword>
<feature type="domain" description="Protein kinase" evidence="8">
    <location>
        <begin position="306"/>
        <end position="571"/>
    </location>
</feature>
<dbReference type="PROSITE" id="PS00107">
    <property type="entry name" value="PROTEIN_KINASE_ATP"/>
    <property type="match status" value="1"/>
</dbReference>